<evidence type="ECO:0000313" key="2">
    <source>
        <dbReference type="Proteomes" id="UP000824533"/>
    </source>
</evidence>
<reference evidence="1 2" key="1">
    <citation type="journal article" date="2021" name="Front. Genet.">
        <title>Chromosome-Level Genome Assembly Reveals Significant Gene Expansion in the Toll and IMD Signaling Pathways of Dendrolimus kikuchii.</title>
        <authorList>
            <person name="Zhou J."/>
            <person name="Wu P."/>
            <person name="Xiong Z."/>
            <person name="Liu N."/>
            <person name="Zhao N."/>
            <person name="Ji M."/>
            <person name="Qiu Y."/>
            <person name="Yang B."/>
        </authorList>
    </citation>
    <scope>NUCLEOTIDE SEQUENCE [LARGE SCALE GENOMIC DNA]</scope>
    <source>
        <strain evidence="1">Ann1</strain>
    </source>
</reference>
<sequence length="74" mass="8387">MPWCTAPVQLCEMECDADIADSSLKKHATFWYAMKASTAFNRPVLLKLNMAVIQQTSMAKTRKSHHQPVKLHSI</sequence>
<dbReference type="Proteomes" id="UP000824533">
    <property type="component" value="Linkage Group LG01"/>
</dbReference>
<accession>A0ACC1DIM0</accession>
<proteinExistence type="predicted"/>
<organism evidence="1 2">
    <name type="scientific">Dendrolimus kikuchii</name>
    <dbReference type="NCBI Taxonomy" id="765133"/>
    <lineage>
        <taxon>Eukaryota</taxon>
        <taxon>Metazoa</taxon>
        <taxon>Ecdysozoa</taxon>
        <taxon>Arthropoda</taxon>
        <taxon>Hexapoda</taxon>
        <taxon>Insecta</taxon>
        <taxon>Pterygota</taxon>
        <taxon>Neoptera</taxon>
        <taxon>Endopterygota</taxon>
        <taxon>Lepidoptera</taxon>
        <taxon>Glossata</taxon>
        <taxon>Ditrysia</taxon>
        <taxon>Bombycoidea</taxon>
        <taxon>Lasiocampidae</taxon>
        <taxon>Dendrolimus</taxon>
    </lineage>
</organism>
<keyword evidence="2" id="KW-1185">Reference proteome</keyword>
<dbReference type="EMBL" id="CM034387">
    <property type="protein sequence ID" value="KAJ0183750.1"/>
    <property type="molecule type" value="Genomic_DNA"/>
</dbReference>
<name>A0ACC1DIM0_9NEOP</name>
<evidence type="ECO:0000313" key="1">
    <source>
        <dbReference type="EMBL" id="KAJ0183750.1"/>
    </source>
</evidence>
<comment type="caution">
    <text evidence="1">The sequence shown here is derived from an EMBL/GenBank/DDBJ whole genome shotgun (WGS) entry which is preliminary data.</text>
</comment>
<gene>
    <name evidence="1" type="ORF">K1T71_000173</name>
</gene>
<protein>
    <submittedName>
        <fullName evidence="1">Uncharacterized protein</fullName>
    </submittedName>
</protein>